<protein>
    <submittedName>
        <fullName evidence="1">Chromosome 16 open reading frame 74</fullName>
    </submittedName>
</protein>
<proteinExistence type="predicted"/>
<dbReference type="Proteomes" id="UP000694407">
    <property type="component" value="Unplaced"/>
</dbReference>
<dbReference type="PANTHER" id="PTHR37455">
    <property type="entry name" value="GENE, 27021-RELATED"/>
    <property type="match status" value="1"/>
</dbReference>
<dbReference type="KEGG" id="mmma:107151031"/>
<reference evidence="1" key="1">
    <citation type="submission" date="2025-08" db="UniProtKB">
        <authorList>
            <consortium name="Ensembl"/>
        </authorList>
    </citation>
    <scope>IDENTIFICATION</scope>
</reference>
<dbReference type="OrthoDB" id="9451159at2759"/>
<name>A0A8C5ZB29_MARMA</name>
<evidence type="ECO:0000313" key="1">
    <source>
        <dbReference type="Ensembl" id="ENSMMMP00000012634.1"/>
    </source>
</evidence>
<keyword evidence="2" id="KW-1185">Reference proteome</keyword>
<organism evidence="1 2">
    <name type="scientific">Marmota marmota marmota</name>
    <name type="common">Alpine marmot</name>
    <dbReference type="NCBI Taxonomy" id="9994"/>
    <lineage>
        <taxon>Eukaryota</taxon>
        <taxon>Metazoa</taxon>
        <taxon>Chordata</taxon>
        <taxon>Craniata</taxon>
        <taxon>Vertebrata</taxon>
        <taxon>Euteleostomi</taxon>
        <taxon>Mammalia</taxon>
        <taxon>Eutheria</taxon>
        <taxon>Euarchontoglires</taxon>
        <taxon>Glires</taxon>
        <taxon>Rodentia</taxon>
        <taxon>Sciuromorpha</taxon>
        <taxon>Sciuridae</taxon>
        <taxon>Xerinae</taxon>
        <taxon>Marmotini</taxon>
        <taxon>Marmota</taxon>
    </lineage>
</organism>
<reference evidence="1" key="2">
    <citation type="submission" date="2025-09" db="UniProtKB">
        <authorList>
            <consortium name="Ensembl"/>
        </authorList>
    </citation>
    <scope>IDENTIFICATION</scope>
</reference>
<dbReference type="InterPro" id="IPR027864">
    <property type="entry name" value="DUF4597"/>
</dbReference>
<sequence>MPPWLSAVGSQWWQREGAPAATDAGLCPVYVCACLPGFKMCVSASSSHDEAPVLSDKNLDVPNIIITPPTPTGVTLPRDPQRTVWLDEMGSCPDDGEVDPEA</sequence>
<accession>A0A8C5ZB29</accession>
<dbReference type="AlphaFoldDB" id="A0A8C5ZB29"/>
<dbReference type="PANTHER" id="PTHR37455:SF1">
    <property type="entry name" value="SIMILAR TO 1190005I06RIK PROTEIN"/>
    <property type="match status" value="1"/>
</dbReference>
<evidence type="ECO:0000313" key="2">
    <source>
        <dbReference type="Proteomes" id="UP000694407"/>
    </source>
</evidence>
<gene>
    <name evidence="1" type="primary">C16orf74</name>
</gene>
<dbReference type="Pfam" id="PF15366">
    <property type="entry name" value="DUF4597"/>
    <property type="match status" value="1"/>
</dbReference>
<dbReference type="Ensembl" id="ENSMMMT00000014432.1">
    <property type="protein sequence ID" value="ENSMMMP00000012634.1"/>
    <property type="gene ID" value="ENSMMMG00000011294.1"/>
</dbReference>
<dbReference type="GeneTree" id="ENSGT00390000015933"/>